<feature type="transmembrane region" description="Helical" evidence="8">
    <location>
        <begin position="244"/>
        <end position="262"/>
    </location>
</feature>
<comment type="caution">
    <text evidence="9">The sequence shown here is derived from an EMBL/GenBank/DDBJ whole genome shotgun (WGS) entry which is preliminary data.</text>
</comment>
<feature type="transmembrane region" description="Helical" evidence="8">
    <location>
        <begin position="54"/>
        <end position="75"/>
    </location>
</feature>
<dbReference type="Proteomes" id="UP001501243">
    <property type="component" value="Unassembled WGS sequence"/>
</dbReference>
<keyword evidence="3" id="KW-0813">Transport</keyword>
<evidence type="ECO:0000256" key="1">
    <source>
        <dbReference type="ARBA" id="ARBA00004651"/>
    </source>
</evidence>
<gene>
    <name evidence="9" type="ORF">GCM10023172_37330</name>
</gene>
<evidence type="ECO:0000256" key="4">
    <source>
        <dbReference type="ARBA" id="ARBA00022475"/>
    </source>
</evidence>
<dbReference type="PANTHER" id="PTHR30269:SF0">
    <property type="entry name" value="MEMBRANE TRANSPORTER PROTEIN YFCA-RELATED"/>
    <property type="match status" value="1"/>
</dbReference>
<organism evidence="9 10">
    <name type="scientific">Hymenobacter ginsengisoli</name>
    <dbReference type="NCBI Taxonomy" id="1051626"/>
    <lineage>
        <taxon>Bacteria</taxon>
        <taxon>Pseudomonadati</taxon>
        <taxon>Bacteroidota</taxon>
        <taxon>Cytophagia</taxon>
        <taxon>Cytophagales</taxon>
        <taxon>Hymenobacteraceae</taxon>
        <taxon>Hymenobacter</taxon>
    </lineage>
</organism>
<reference evidence="10" key="1">
    <citation type="journal article" date="2019" name="Int. J. Syst. Evol. Microbiol.">
        <title>The Global Catalogue of Microorganisms (GCM) 10K type strain sequencing project: providing services to taxonomists for standard genome sequencing and annotation.</title>
        <authorList>
            <consortium name="The Broad Institute Genomics Platform"/>
            <consortium name="The Broad Institute Genome Sequencing Center for Infectious Disease"/>
            <person name="Wu L."/>
            <person name="Ma J."/>
        </authorList>
    </citation>
    <scope>NUCLEOTIDE SEQUENCE [LARGE SCALE GENOMIC DNA]</scope>
    <source>
        <strain evidence="10">JCM 17841</strain>
    </source>
</reference>
<name>A0ABP8QND2_9BACT</name>
<evidence type="ECO:0000313" key="9">
    <source>
        <dbReference type="EMBL" id="GAA4507169.1"/>
    </source>
</evidence>
<keyword evidence="4 8" id="KW-1003">Cell membrane</keyword>
<evidence type="ECO:0000256" key="5">
    <source>
        <dbReference type="ARBA" id="ARBA00022692"/>
    </source>
</evidence>
<keyword evidence="7 8" id="KW-0472">Membrane</keyword>
<feature type="transmembrane region" description="Helical" evidence="8">
    <location>
        <begin position="87"/>
        <end position="107"/>
    </location>
</feature>
<comment type="subcellular location">
    <subcellularLocation>
        <location evidence="1 8">Cell membrane</location>
        <topology evidence="1 8">Multi-pass membrane protein</topology>
    </subcellularLocation>
</comment>
<dbReference type="InterPro" id="IPR052017">
    <property type="entry name" value="TSUP"/>
</dbReference>
<evidence type="ECO:0000313" key="10">
    <source>
        <dbReference type="Proteomes" id="UP001501243"/>
    </source>
</evidence>
<dbReference type="Pfam" id="PF01925">
    <property type="entry name" value="TauE"/>
    <property type="match status" value="1"/>
</dbReference>
<sequence length="273" mass="28537">MLFTKMPLSDPSYTLPLLCAASLLAGLIDGMVGGGGLIQLPALLLLLPKVPVPTVLGTGKVASLAGTSASAFRYLRGLAGVSINWRTVAVAAVVAGCFALLGARAVSGLNKDLVKPLVLALLVLMAAYTFWRKDFGSLHAPRLHGRRELWTGIALGAGIGFYDGFFGPGTGSLLLFAFVGLFGYDFLAASASAKVVNIATNITGLAYFISTGQVLYYYALPMAACNVLGSSLGARLALRRGTGFVRVLFLVVVSAFILKLGWETWQTMGAARG</sequence>
<keyword evidence="6 8" id="KW-1133">Transmembrane helix</keyword>
<dbReference type="InterPro" id="IPR002781">
    <property type="entry name" value="TM_pro_TauE-like"/>
</dbReference>
<keyword evidence="10" id="KW-1185">Reference proteome</keyword>
<evidence type="ECO:0000256" key="8">
    <source>
        <dbReference type="RuleBase" id="RU363041"/>
    </source>
</evidence>
<evidence type="ECO:0000256" key="3">
    <source>
        <dbReference type="ARBA" id="ARBA00022448"/>
    </source>
</evidence>
<comment type="similarity">
    <text evidence="2 8">Belongs to the 4-toluene sulfonate uptake permease (TSUP) (TC 2.A.102) family.</text>
</comment>
<dbReference type="PANTHER" id="PTHR30269">
    <property type="entry name" value="TRANSMEMBRANE PROTEIN YFCA"/>
    <property type="match status" value="1"/>
</dbReference>
<proteinExistence type="inferred from homology"/>
<dbReference type="EMBL" id="BAABGQ010000011">
    <property type="protein sequence ID" value="GAA4507169.1"/>
    <property type="molecule type" value="Genomic_DNA"/>
</dbReference>
<evidence type="ECO:0000256" key="7">
    <source>
        <dbReference type="ARBA" id="ARBA00023136"/>
    </source>
</evidence>
<evidence type="ECO:0000256" key="2">
    <source>
        <dbReference type="ARBA" id="ARBA00009142"/>
    </source>
</evidence>
<protein>
    <recommendedName>
        <fullName evidence="8">Probable membrane transporter protein</fullName>
    </recommendedName>
</protein>
<keyword evidence="5 8" id="KW-0812">Transmembrane</keyword>
<accession>A0ABP8QND2</accession>
<feature type="transmembrane region" description="Helical" evidence="8">
    <location>
        <begin position="152"/>
        <end position="180"/>
    </location>
</feature>
<evidence type="ECO:0000256" key="6">
    <source>
        <dbReference type="ARBA" id="ARBA00022989"/>
    </source>
</evidence>
<feature type="transmembrane region" description="Helical" evidence="8">
    <location>
        <begin position="113"/>
        <end position="131"/>
    </location>
</feature>